<accession>A0A4R2IK97</accession>
<dbReference type="Proteomes" id="UP000295573">
    <property type="component" value="Unassembled WGS sequence"/>
</dbReference>
<keyword evidence="3" id="KW-1185">Reference proteome</keyword>
<evidence type="ECO:0000313" key="2">
    <source>
        <dbReference type="EMBL" id="TCO45037.1"/>
    </source>
</evidence>
<comment type="caution">
    <text evidence="2">The sequence shown here is derived from an EMBL/GenBank/DDBJ whole genome shotgun (WGS) entry which is preliminary data.</text>
</comment>
<protein>
    <submittedName>
        <fullName evidence="2">Dihydrofolate reductase</fullName>
    </submittedName>
</protein>
<proteinExistence type="predicted"/>
<sequence>MRRDALGRQTFVDFRCYWPQHTDEPAGASLERLQKYVVSTTLDDPGWVHSTVLSGDPVEEARRLVAEVDGDVVLTGSIQLCHALFAAGLADELRLFVYPAIQARGRGLLAHGTTPPALSLLESRSFESGVTLLRYAVS</sequence>
<evidence type="ECO:0000259" key="1">
    <source>
        <dbReference type="Pfam" id="PF01872"/>
    </source>
</evidence>
<dbReference type="InterPro" id="IPR002734">
    <property type="entry name" value="RibDG_C"/>
</dbReference>
<dbReference type="EMBL" id="SLWR01000009">
    <property type="protein sequence ID" value="TCO45037.1"/>
    <property type="molecule type" value="Genomic_DNA"/>
</dbReference>
<dbReference type="Pfam" id="PF01872">
    <property type="entry name" value="RibD_C"/>
    <property type="match status" value="1"/>
</dbReference>
<organism evidence="2 3">
    <name type="scientific">Kribbella antiqua</name>
    <dbReference type="NCBI Taxonomy" id="2512217"/>
    <lineage>
        <taxon>Bacteria</taxon>
        <taxon>Bacillati</taxon>
        <taxon>Actinomycetota</taxon>
        <taxon>Actinomycetes</taxon>
        <taxon>Propionibacteriales</taxon>
        <taxon>Kribbellaceae</taxon>
        <taxon>Kribbella</taxon>
    </lineage>
</organism>
<dbReference type="Gene3D" id="3.40.430.10">
    <property type="entry name" value="Dihydrofolate Reductase, subunit A"/>
    <property type="match status" value="1"/>
</dbReference>
<dbReference type="AlphaFoldDB" id="A0A4R2IK97"/>
<dbReference type="GO" id="GO:0008703">
    <property type="term" value="F:5-amino-6-(5-phosphoribosylamino)uracil reductase activity"/>
    <property type="evidence" value="ECO:0007669"/>
    <property type="project" value="InterPro"/>
</dbReference>
<evidence type="ECO:0000313" key="3">
    <source>
        <dbReference type="Proteomes" id="UP000295573"/>
    </source>
</evidence>
<reference evidence="2 3" key="1">
    <citation type="journal article" date="2015" name="Stand. Genomic Sci.">
        <title>Genomic Encyclopedia of Bacterial and Archaeal Type Strains, Phase III: the genomes of soil and plant-associated and newly described type strains.</title>
        <authorList>
            <person name="Whitman W.B."/>
            <person name="Woyke T."/>
            <person name="Klenk H.P."/>
            <person name="Zhou Y."/>
            <person name="Lilburn T.G."/>
            <person name="Beck B.J."/>
            <person name="De Vos P."/>
            <person name="Vandamme P."/>
            <person name="Eisen J.A."/>
            <person name="Garrity G."/>
            <person name="Hugenholtz P."/>
            <person name="Kyrpides N.C."/>
        </authorList>
    </citation>
    <scope>NUCLEOTIDE SEQUENCE [LARGE SCALE GENOMIC DNA]</scope>
    <source>
        <strain evidence="2 3">VKM Ac-2541</strain>
    </source>
</reference>
<dbReference type="GO" id="GO:0009231">
    <property type="term" value="P:riboflavin biosynthetic process"/>
    <property type="evidence" value="ECO:0007669"/>
    <property type="project" value="InterPro"/>
</dbReference>
<gene>
    <name evidence="2" type="ORF">EV646_109212</name>
</gene>
<dbReference type="SUPFAM" id="SSF53597">
    <property type="entry name" value="Dihydrofolate reductase-like"/>
    <property type="match status" value="1"/>
</dbReference>
<dbReference type="InterPro" id="IPR024072">
    <property type="entry name" value="DHFR-like_dom_sf"/>
</dbReference>
<name>A0A4R2IK97_9ACTN</name>
<feature type="domain" description="Bacterial bifunctional deaminase-reductase C-terminal" evidence="1">
    <location>
        <begin position="14"/>
        <end position="131"/>
    </location>
</feature>